<evidence type="ECO:0000313" key="2">
    <source>
        <dbReference type="EMBL" id="TWG12715.1"/>
    </source>
</evidence>
<dbReference type="InterPro" id="IPR002881">
    <property type="entry name" value="DUF58"/>
</dbReference>
<dbReference type="PANTHER" id="PTHR33608:SF3">
    <property type="entry name" value="SLR2013 PROTEIN"/>
    <property type="match status" value="1"/>
</dbReference>
<dbReference type="PANTHER" id="PTHR33608">
    <property type="entry name" value="BLL2464 PROTEIN"/>
    <property type="match status" value="1"/>
</dbReference>
<dbReference type="Proteomes" id="UP000320239">
    <property type="component" value="Unassembled WGS sequence"/>
</dbReference>
<reference evidence="2 3" key="1">
    <citation type="submission" date="2019-06" db="EMBL/GenBank/DDBJ databases">
        <title>Sequencing the genomes of 1000 actinobacteria strains.</title>
        <authorList>
            <person name="Klenk H.-P."/>
        </authorList>
    </citation>
    <scope>NUCLEOTIDE SEQUENCE [LARGE SCALE GENOMIC DNA]</scope>
    <source>
        <strain evidence="2 3">DSM 43866</strain>
    </source>
</reference>
<dbReference type="EMBL" id="VIWY01000005">
    <property type="protein sequence ID" value="TWG12715.1"/>
    <property type="molecule type" value="Genomic_DNA"/>
</dbReference>
<keyword evidence="3" id="KW-1185">Reference proteome</keyword>
<protein>
    <submittedName>
        <fullName evidence="2">Uncharacterized protein (DUF58 family)</fullName>
    </submittedName>
</protein>
<evidence type="ECO:0000313" key="3">
    <source>
        <dbReference type="Proteomes" id="UP000320239"/>
    </source>
</evidence>
<name>A0A561VM75_ACTTI</name>
<evidence type="ECO:0000259" key="1">
    <source>
        <dbReference type="Pfam" id="PF01882"/>
    </source>
</evidence>
<comment type="caution">
    <text evidence="2">The sequence shown here is derived from an EMBL/GenBank/DDBJ whole genome shotgun (WGS) entry which is preliminary data.</text>
</comment>
<gene>
    <name evidence="2" type="ORF">FHX34_105583</name>
</gene>
<proteinExistence type="predicted"/>
<feature type="domain" description="DUF58" evidence="1">
    <location>
        <begin position="199"/>
        <end position="403"/>
    </location>
</feature>
<dbReference type="AlphaFoldDB" id="A0A561VM75"/>
<sequence>MITRRFAVLLAAGVPLPALLGAPWLAFAAVLVLAAALALVDLLVAGPLDGLRLRRAGDRTVWLGGAATTTLTVVNTAERAVRLHLRDSWVPSAGAGPLRHELDLAPGAERAVTTTLRPTRHGDRRAVRVTLRSMGPFGLAYRQRRRDWNEAVTPPWTLRVLPRFPSRRILPEKLARLRVLDGSVVARGRGHGTEFDVLREYVMGDDVRSIDWRASARHQDVVVRTWRPERDRRVYCVLDTGRTSAVRIGDAPRLDAAIDAALLLAVLADRADDRVDLLALDTAVRARVEGGGHRARLPRLIDALASLEPALAETDFTVLARELLRRDRKRSLVVIFTALDTAPMIEGLLPVLPRLAARHRVVVAGVRDPAVSRLAALPPHPRAVHVHTAAAAERVLAERDRVRDVLRRSGASVVDAGVDTFAGRVADLYLLLKASGRL</sequence>
<dbReference type="RefSeq" id="WP_187645946.1">
    <property type="nucleotide sequence ID" value="NZ_BOMX01000088.1"/>
</dbReference>
<dbReference type="Pfam" id="PF01882">
    <property type="entry name" value="DUF58"/>
    <property type="match status" value="1"/>
</dbReference>
<accession>A0A561VM75</accession>
<organism evidence="2 3">
    <name type="scientific">Actinoplanes teichomyceticus</name>
    <dbReference type="NCBI Taxonomy" id="1867"/>
    <lineage>
        <taxon>Bacteria</taxon>
        <taxon>Bacillati</taxon>
        <taxon>Actinomycetota</taxon>
        <taxon>Actinomycetes</taxon>
        <taxon>Micromonosporales</taxon>
        <taxon>Micromonosporaceae</taxon>
        <taxon>Actinoplanes</taxon>
    </lineage>
</organism>